<evidence type="ECO:0000259" key="1">
    <source>
        <dbReference type="Pfam" id="PF21351"/>
    </source>
</evidence>
<dbReference type="AlphaFoldDB" id="A0A8J4GZN4"/>
<dbReference type="EMBL" id="BOVK01000013">
    <property type="protein sequence ID" value="GIQ68129.1"/>
    <property type="molecule type" value="Genomic_DNA"/>
</dbReference>
<protein>
    <recommendedName>
        <fullName evidence="1">Transcriptional regulator Rv0078-like C-terminal domain-containing protein</fullName>
    </recommendedName>
</protein>
<accession>A0A8J4GZN4</accession>
<feature type="domain" description="Transcriptional regulator Rv0078-like C-terminal" evidence="1">
    <location>
        <begin position="2"/>
        <end position="72"/>
    </location>
</feature>
<sequence>MDERHSMRLLRSQLELMQQVGALKAGSVEAMTQFLSGGLKEMTLWHAQESAQEGRKISLEETMAVISLFLEGIRRRASAESHS</sequence>
<gene>
    <name evidence="2" type="ORF">XYCOK13_09530</name>
</gene>
<comment type="caution">
    <text evidence="2">The sequence shown here is derived from an EMBL/GenBank/DDBJ whole genome shotgun (WGS) entry which is preliminary data.</text>
</comment>
<name>A0A8J4GZN4_9BACL</name>
<evidence type="ECO:0000313" key="2">
    <source>
        <dbReference type="EMBL" id="GIQ68129.1"/>
    </source>
</evidence>
<keyword evidence="3" id="KW-1185">Reference proteome</keyword>
<dbReference type="Proteomes" id="UP000677918">
    <property type="component" value="Unassembled WGS sequence"/>
</dbReference>
<proteinExistence type="predicted"/>
<organism evidence="2 3">
    <name type="scientific">Xylanibacillus composti</name>
    <dbReference type="NCBI Taxonomy" id="1572762"/>
    <lineage>
        <taxon>Bacteria</taxon>
        <taxon>Bacillati</taxon>
        <taxon>Bacillota</taxon>
        <taxon>Bacilli</taxon>
        <taxon>Bacillales</taxon>
        <taxon>Paenibacillaceae</taxon>
        <taxon>Xylanibacillus</taxon>
    </lineage>
</organism>
<reference evidence="2" key="1">
    <citation type="submission" date="2021-04" db="EMBL/GenBank/DDBJ databases">
        <title>Draft genome sequence of Xylanibacillus composti strain K13.</title>
        <authorList>
            <person name="Uke A."/>
            <person name="Chhe C."/>
            <person name="Baramee S."/>
            <person name="Kosugi A."/>
        </authorList>
    </citation>
    <scope>NUCLEOTIDE SEQUENCE</scope>
    <source>
        <strain evidence="2">K13</strain>
    </source>
</reference>
<dbReference type="InterPro" id="IPR049484">
    <property type="entry name" value="Rv0078-like_C"/>
</dbReference>
<dbReference type="Pfam" id="PF21351">
    <property type="entry name" value="TetR_C_41"/>
    <property type="match status" value="1"/>
</dbReference>
<evidence type="ECO:0000313" key="3">
    <source>
        <dbReference type="Proteomes" id="UP000677918"/>
    </source>
</evidence>